<organism evidence="2 3">
    <name type="scientific">Stylosanthes scabra</name>
    <dbReference type="NCBI Taxonomy" id="79078"/>
    <lineage>
        <taxon>Eukaryota</taxon>
        <taxon>Viridiplantae</taxon>
        <taxon>Streptophyta</taxon>
        <taxon>Embryophyta</taxon>
        <taxon>Tracheophyta</taxon>
        <taxon>Spermatophyta</taxon>
        <taxon>Magnoliopsida</taxon>
        <taxon>eudicotyledons</taxon>
        <taxon>Gunneridae</taxon>
        <taxon>Pentapetalae</taxon>
        <taxon>rosids</taxon>
        <taxon>fabids</taxon>
        <taxon>Fabales</taxon>
        <taxon>Fabaceae</taxon>
        <taxon>Papilionoideae</taxon>
        <taxon>50 kb inversion clade</taxon>
        <taxon>dalbergioids sensu lato</taxon>
        <taxon>Dalbergieae</taxon>
        <taxon>Pterocarpus clade</taxon>
        <taxon>Stylosanthes</taxon>
    </lineage>
</organism>
<evidence type="ECO:0000313" key="2">
    <source>
        <dbReference type="EMBL" id="MED6176501.1"/>
    </source>
</evidence>
<feature type="region of interest" description="Disordered" evidence="1">
    <location>
        <begin position="35"/>
        <end position="62"/>
    </location>
</feature>
<proteinExistence type="predicted"/>
<gene>
    <name evidence="2" type="ORF">PIB30_088815</name>
</gene>
<sequence length="144" mass="16921">MQGNRRDKPIIEFDPEFEKTLKKNRSRVKAQIALQFDQQEANSNEGTSEKFSEEEIVEENSKEEIQDNMVMRVATKPILSTHRRRKSRICVVDQQAHTRPTHMRDSDIAKPQSSTHRRRRSTHMRGRNYGSKQPRMTHAEVIHA</sequence>
<dbReference type="Proteomes" id="UP001341840">
    <property type="component" value="Unassembled WGS sequence"/>
</dbReference>
<reference evidence="2 3" key="1">
    <citation type="journal article" date="2023" name="Plants (Basel)">
        <title>Bridging the Gap: Combining Genomics and Transcriptomics Approaches to Understand Stylosanthes scabra, an Orphan Legume from the Brazilian Caatinga.</title>
        <authorList>
            <person name="Ferreira-Neto J.R.C."/>
            <person name="da Silva M.D."/>
            <person name="Binneck E."/>
            <person name="de Melo N.F."/>
            <person name="da Silva R.H."/>
            <person name="de Melo A.L.T.M."/>
            <person name="Pandolfi V."/>
            <person name="Bustamante F.O."/>
            <person name="Brasileiro-Vidal A.C."/>
            <person name="Benko-Iseppon A.M."/>
        </authorList>
    </citation>
    <scope>NUCLEOTIDE SEQUENCE [LARGE SCALE GENOMIC DNA]</scope>
    <source>
        <tissue evidence="2">Leaves</tissue>
    </source>
</reference>
<feature type="region of interest" description="Disordered" evidence="1">
    <location>
        <begin position="77"/>
        <end position="144"/>
    </location>
</feature>
<comment type="caution">
    <text evidence="2">The sequence shown here is derived from an EMBL/GenBank/DDBJ whole genome shotgun (WGS) entry which is preliminary data.</text>
</comment>
<keyword evidence="3" id="KW-1185">Reference proteome</keyword>
<accession>A0ABU6VVN8</accession>
<protein>
    <submittedName>
        <fullName evidence="2">Uncharacterized protein</fullName>
    </submittedName>
</protein>
<evidence type="ECO:0000256" key="1">
    <source>
        <dbReference type="SAM" id="MobiDB-lite"/>
    </source>
</evidence>
<dbReference type="EMBL" id="JASCZI010152664">
    <property type="protein sequence ID" value="MED6176501.1"/>
    <property type="molecule type" value="Genomic_DNA"/>
</dbReference>
<name>A0ABU6VVN8_9FABA</name>
<feature type="compositionally biased region" description="Polar residues" evidence="1">
    <location>
        <begin position="36"/>
        <end position="46"/>
    </location>
</feature>
<feature type="compositionally biased region" description="Basic and acidic residues" evidence="1">
    <location>
        <begin position="47"/>
        <end position="62"/>
    </location>
</feature>
<evidence type="ECO:0000313" key="3">
    <source>
        <dbReference type="Proteomes" id="UP001341840"/>
    </source>
</evidence>
<feature type="compositionally biased region" description="Basic residues" evidence="1">
    <location>
        <begin position="115"/>
        <end position="126"/>
    </location>
</feature>